<keyword evidence="6" id="KW-0571">Peptide transport</keyword>
<dbReference type="CDD" id="cd06261">
    <property type="entry name" value="TM_PBP2"/>
    <property type="match status" value="1"/>
</dbReference>
<evidence type="ECO:0000256" key="7">
    <source>
        <dbReference type="ARBA" id="ARBA00022927"/>
    </source>
</evidence>
<organism evidence="13 14">
    <name type="scientific">Brucella daejeonensis</name>
    <dbReference type="NCBI Taxonomy" id="659015"/>
    <lineage>
        <taxon>Bacteria</taxon>
        <taxon>Pseudomonadati</taxon>
        <taxon>Pseudomonadota</taxon>
        <taxon>Alphaproteobacteria</taxon>
        <taxon>Hyphomicrobiales</taxon>
        <taxon>Brucellaceae</taxon>
        <taxon>Brucella/Ochrobactrum group</taxon>
        <taxon>Brucella</taxon>
    </lineage>
</organism>
<dbReference type="PANTHER" id="PTHR43386:SF1">
    <property type="entry name" value="D,D-DIPEPTIDE TRANSPORT SYSTEM PERMEASE PROTEIN DDPC-RELATED"/>
    <property type="match status" value="1"/>
</dbReference>
<dbReference type="EMBL" id="JACIJG010000012">
    <property type="protein sequence ID" value="MBB5703258.1"/>
    <property type="molecule type" value="Genomic_DNA"/>
</dbReference>
<feature type="transmembrane region" description="Helical" evidence="11">
    <location>
        <begin position="97"/>
        <end position="121"/>
    </location>
</feature>
<feature type="transmembrane region" description="Helical" evidence="11">
    <location>
        <begin position="259"/>
        <end position="281"/>
    </location>
</feature>
<keyword evidence="3 11" id="KW-0813">Transport</keyword>
<evidence type="ECO:0000256" key="1">
    <source>
        <dbReference type="ARBA" id="ARBA00004429"/>
    </source>
</evidence>
<evidence type="ECO:0000256" key="4">
    <source>
        <dbReference type="ARBA" id="ARBA00022475"/>
    </source>
</evidence>
<accession>A0A7W9EMA7</accession>
<dbReference type="SUPFAM" id="SSF161098">
    <property type="entry name" value="MetI-like"/>
    <property type="match status" value="1"/>
</dbReference>
<dbReference type="AlphaFoldDB" id="A0A7W9EMA7"/>
<dbReference type="InterPro" id="IPR035906">
    <property type="entry name" value="MetI-like_sf"/>
</dbReference>
<gene>
    <name evidence="13" type="ORF">FHS76_003158</name>
</gene>
<dbReference type="RefSeq" id="WP_183654554.1">
    <property type="nucleotide sequence ID" value="NZ_JACIJG010000012.1"/>
</dbReference>
<feature type="transmembrane region" description="Helical" evidence="11">
    <location>
        <begin position="210"/>
        <end position="239"/>
    </location>
</feature>
<evidence type="ECO:0000259" key="12">
    <source>
        <dbReference type="PROSITE" id="PS50928"/>
    </source>
</evidence>
<evidence type="ECO:0000256" key="8">
    <source>
        <dbReference type="ARBA" id="ARBA00022989"/>
    </source>
</evidence>
<dbReference type="PROSITE" id="PS50928">
    <property type="entry name" value="ABC_TM1"/>
    <property type="match status" value="1"/>
</dbReference>
<evidence type="ECO:0000256" key="3">
    <source>
        <dbReference type="ARBA" id="ARBA00022448"/>
    </source>
</evidence>
<evidence type="ECO:0000256" key="9">
    <source>
        <dbReference type="ARBA" id="ARBA00023136"/>
    </source>
</evidence>
<feature type="transmembrane region" description="Helical" evidence="11">
    <location>
        <begin position="128"/>
        <end position="151"/>
    </location>
</feature>
<comment type="similarity">
    <text evidence="2 11">Belongs to the binding-protein-dependent transport system permease family.</text>
</comment>
<dbReference type="GO" id="GO:0005886">
    <property type="term" value="C:plasma membrane"/>
    <property type="evidence" value="ECO:0007669"/>
    <property type="project" value="UniProtKB-SubCell"/>
</dbReference>
<reference evidence="13 14" key="1">
    <citation type="submission" date="2020-08" db="EMBL/GenBank/DDBJ databases">
        <title>Genomic Encyclopedia of Type Strains, Phase IV (KMG-IV): sequencing the most valuable type-strain genomes for metagenomic binning, comparative biology and taxonomic classification.</title>
        <authorList>
            <person name="Goeker M."/>
        </authorList>
    </citation>
    <scope>NUCLEOTIDE SEQUENCE [LARGE SCALE GENOMIC DNA]</scope>
    <source>
        <strain evidence="13 14">DSM 26944</strain>
    </source>
</reference>
<evidence type="ECO:0000256" key="5">
    <source>
        <dbReference type="ARBA" id="ARBA00022692"/>
    </source>
</evidence>
<keyword evidence="14" id="KW-1185">Reference proteome</keyword>
<comment type="caution">
    <text evidence="13">The sequence shown here is derived from an EMBL/GenBank/DDBJ whole genome shotgun (WGS) entry which is preliminary data.</text>
</comment>
<keyword evidence="7" id="KW-0653">Protein transport</keyword>
<sequence>MSALDTLPVGQSKAERGVFARIIRRPLAVFGLAVIIVAVTAAIFAPWIVPFDPNEQFFDGLTLEGAPLSPNAKFWFGTDLVGRDLFSRLIYGAQTSLIIGVVANGIAVFIGSVVGICAGYFRGWVETVLMRFTDLMMAFPALLLAIVLAAIFKPSLWIVAMVIAMVNWVQIARVLYTETRSLSQRDFIEAERAMGAGAPRIILKHVLPHLFSTMIVWATLGIATTVLLEATLSFLGIGVQPPTPSWGNIIFENQTYFTSAPWLVFIPGAAILLLALAFNLVGDVLRDVLDPTQQGHH</sequence>
<dbReference type="InterPro" id="IPR025966">
    <property type="entry name" value="OppC_N"/>
</dbReference>
<dbReference type="Pfam" id="PF00528">
    <property type="entry name" value="BPD_transp_1"/>
    <property type="match status" value="1"/>
</dbReference>
<dbReference type="InterPro" id="IPR000515">
    <property type="entry name" value="MetI-like"/>
</dbReference>
<keyword evidence="8 11" id="KW-1133">Transmembrane helix</keyword>
<dbReference type="GO" id="GO:0015833">
    <property type="term" value="P:peptide transport"/>
    <property type="evidence" value="ECO:0007669"/>
    <property type="project" value="UniProtKB-KW"/>
</dbReference>
<evidence type="ECO:0000313" key="14">
    <source>
        <dbReference type="Proteomes" id="UP000555546"/>
    </source>
</evidence>
<evidence type="ECO:0000256" key="2">
    <source>
        <dbReference type="ARBA" id="ARBA00009306"/>
    </source>
</evidence>
<comment type="function">
    <text evidence="10">Probably part of an ABC transporter complex that could be involved in peptide import. Probably responsible for the translocation of the substrate across the membrane.</text>
</comment>
<name>A0A7W9EMA7_9HYPH</name>
<dbReference type="GO" id="GO:0015031">
    <property type="term" value="P:protein transport"/>
    <property type="evidence" value="ECO:0007669"/>
    <property type="project" value="UniProtKB-KW"/>
</dbReference>
<feature type="transmembrane region" description="Helical" evidence="11">
    <location>
        <begin position="27"/>
        <end position="49"/>
    </location>
</feature>
<comment type="subcellular location">
    <subcellularLocation>
        <location evidence="1">Cell inner membrane</location>
        <topology evidence="1">Multi-pass membrane protein</topology>
    </subcellularLocation>
    <subcellularLocation>
        <location evidence="11">Cell membrane</location>
        <topology evidence="11">Multi-pass membrane protein</topology>
    </subcellularLocation>
</comment>
<dbReference type="GO" id="GO:0055085">
    <property type="term" value="P:transmembrane transport"/>
    <property type="evidence" value="ECO:0007669"/>
    <property type="project" value="InterPro"/>
</dbReference>
<dbReference type="Proteomes" id="UP000555546">
    <property type="component" value="Unassembled WGS sequence"/>
</dbReference>
<keyword evidence="4" id="KW-1003">Cell membrane</keyword>
<feature type="transmembrane region" description="Helical" evidence="11">
    <location>
        <begin position="157"/>
        <end position="176"/>
    </location>
</feature>
<dbReference type="Gene3D" id="1.10.3720.10">
    <property type="entry name" value="MetI-like"/>
    <property type="match status" value="1"/>
</dbReference>
<evidence type="ECO:0000313" key="13">
    <source>
        <dbReference type="EMBL" id="MBB5703258.1"/>
    </source>
</evidence>
<feature type="domain" description="ABC transmembrane type-1" evidence="12">
    <location>
        <begin position="93"/>
        <end position="282"/>
    </location>
</feature>
<dbReference type="Pfam" id="PF12911">
    <property type="entry name" value="OppC_N"/>
    <property type="match status" value="1"/>
</dbReference>
<dbReference type="InterPro" id="IPR050366">
    <property type="entry name" value="BP-dependent_transpt_permease"/>
</dbReference>
<evidence type="ECO:0000256" key="6">
    <source>
        <dbReference type="ARBA" id="ARBA00022856"/>
    </source>
</evidence>
<protein>
    <submittedName>
        <fullName evidence="13">Peptide/nickel transport system permease protein</fullName>
    </submittedName>
</protein>
<proteinExistence type="inferred from homology"/>
<keyword evidence="5 11" id="KW-0812">Transmembrane</keyword>
<evidence type="ECO:0000256" key="10">
    <source>
        <dbReference type="ARBA" id="ARBA00025454"/>
    </source>
</evidence>
<keyword evidence="9 11" id="KW-0472">Membrane</keyword>
<evidence type="ECO:0000256" key="11">
    <source>
        <dbReference type="RuleBase" id="RU363032"/>
    </source>
</evidence>
<dbReference type="PANTHER" id="PTHR43386">
    <property type="entry name" value="OLIGOPEPTIDE TRANSPORT SYSTEM PERMEASE PROTEIN APPC"/>
    <property type="match status" value="1"/>
</dbReference>